<dbReference type="EMBL" id="FWDM01000036">
    <property type="protein sequence ID" value="SLM15401.1"/>
    <property type="molecule type" value="Genomic_DNA"/>
</dbReference>
<protein>
    <submittedName>
        <fullName evidence="1">CopG-like domain-containing protein DNA-binding</fullName>
    </submittedName>
</protein>
<evidence type="ECO:0000313" key="2">
    <source>
        <dbReference type="EMBL" id="SLM15401.1"/>
    </source>
</evidence>
<evidence type="ECO:0000313" key="1">
    <source>
        <dbReference type="EMBL" id="SLM09711.1"/>
    </source>
</evidence>
<dbReference type="InterPro" id="IPR010985">
    <property type="entry name" value="Ribbon_hlx_hlx"/>
</dbReference>
<reference evidence="1" key="1">
    <citation type="submission" date="2017-02" db="EMBL/GenBank/DDBJ databases">
        <authorList>
            <person name="Regsiter A."/>
            <person name="William W."/>
        </authorList>
    </citation>
    <scope>NUCLEOTIDE SEQUENCE</scope>
    <source>
        <strain evidence="1">Bib</strain>
    </source>
</reference>
<gene>
    <name evidence="1" type="ORF">SPIROBIBN47_10006</name>
    <name evidence="2" type="ORF">SPIROBIBN47_410081</name>
</gene>
<dbReference type="GO" id="GO:0003677">
    <property type="term" value="F:DNA binding"/>
    <property type="evidence" value="ECO:0007669"/>
    <property type="project" value="UniProtKB-KW"/>
</dbReference>
<name>A0A3P3XF47_9SPIR</name>
<accession>A0A3P3XF47</accession>
<dbReference type="SUPFAM" id="SSF47598">
    <property type="entry name" value="Ribbon-helix-helix"/>
    <property type="match status" value="1"/>
</dbReference>
<sequence>MTTVRLPIEIEQRLEILARKKHKSKTDLIREALEKLFIQEESEKDSYELGEEYFGKYGSGDGTLSVTYKDKLKDKINAKLNSH</sequence>
<dbReference type="AlphaFoldDB" id="A0A3P3XF47"/>
<dbReference type="EMBL" id="FWDM01000001">
    <property type="protein sequence ID" value="SLM09711.1"/>
    <property type="molecule type" value="Genomic_DNA"/>
</dbReference>
<organism evidence="1">
    <name type="scientific">uncultured spirochete</name>
    <dbReference type="NCBI Taxonomy" id="156406"/>
    <lineage>
        <taxon>Bacteria</taxon>
        <taxon>Pseudomonadati</taxon>
        <taxon>Spirochaetota</taxon>
        <taxon>Spirochaetia</taxon>
        <taxon>Spirochaetales</taxon>
        <taxon>environmental samples</taxon>
    </lineage>
</organism>
<proteinExistence type="predicted"/>
<keyword evidence="1" id="KW-0238">DNA-binding</keyword>
<dbReference type="GO" id="GO:0006355">
    <property type="term" value="P:regulation of DNA-templated transcription"/>
    <property type="evidence" value="ECO:0007669"/>
    <property type="project" value="InterPro"/>
</dbReference>